<name>A0A0F0L0J2_9MICO</name>
<keyword evidence="9" id="KW-1185">Reference proteome</keyword>
<sequence>MARRKTTRPVRGAAAEVREQVHALDAAVFSAVATTPSPILDRWMPRLTNAADHSVLWLAIAGGLYLTGRSRARRAGLRGVVTLGATSLIANQLAKRLHHRERPIRSLVPIGRLSRRTPISSSFPSGHSASAAAFAAGVTAELPAAGVPLQVLAGLVGFSRVATGAHYPSDVAAGLVLGSTVAAIGRRLVPPVPPPSVPAPRELDQLPPRPRGEGVTLVVNPASHSGRGAALTRTLRRALPAMRVVELRGSDDVEAVMRRAAAAAEVLAVAGGDGTVATAAQAAIERDLPLAVFPGGTFNHFARTIGADSARHTVQAIRRGTATKVDVAYLNDRIFLNTASVGAYTDFVRIREGLEKRIGKPLAALAAGWRSMRKDRAVSVTVDGTTRESSLLFIGNGQYEPHGFAPNVREDLQDGLIDVRILDVSDRWSRFVVLLATLTGQLARVKQYHEVSAPEFEIGLPGGSERIARDGEVGEEGDVLRVRAVRRALTVYRPRRG</sequence>
<dbReference type="Pfam" id="PF00781">
    <property type="entry name" value="DAGK_cat"/>
    <property type="match status" value="1"/>
</dbReference>
<dbReference type="Gene3D" id="1.20.144.10">
    <property type="entry name" value="Phosphatidic acid phosphatase type 2/haloperoxidase"/>
    <property type="match status" value="1"/>
</dbReference>
<dbReference type="PANTHER" id="PTHR14969:SF62">
    <property type="entry name" value="DECAPRENYLPHOSPHORYL-5-PHOSPHORIBOSE PHOSPHATASE RV3807C-RELATED"/>
    <property type="match status" value="1"/>
</dbReference>
<evidence type="ECO:0000256" key="3">
    <source>
        <dbReference type="ARBA" id="ARBA00022692"/>
    </source>
</evidence>
<evidence type="ECO:0000259" key="7">
    <source>
        <dbReference type="PROSITE" id="PS50146"/>
    </source>
</evidence>
<evidence type="ECO:0000313" key="8">
    <source>
        <dbReference type="EMBL" id="KJL26194.1"/>
    </source>
</evidence>
<evidence type="ECO:0000256" key="2">
    <source>
        <dbReference type="ARBA" id="ARBA00022475"/>
    </source>
</evidence>
<evidence type="ECO:0000313" key="9">
    <source>
        <dbReference type="Proteomes" id="UP000033448"/>
    </source>
</evidence>
<dbReference type="EC" id="2.7.1.-" evidence="8"/>
<dbReference type="PROSITE" id="PS50146">
    <property type="entry name" value="DAGK"/>
    <property type="match status" value="1"/>
</dbReference>
<dbReference type="SMART" id="SM00014">
    <property type="entry name" value="acidPPc"/>
    <property type="match status" value="1"/>
</dbReference>
<keyword evidence="2" id="KW-1003">Cell membrane</keyword>
<dbReference type="PANTHER" id="PTHR14969">
    <property type="entry name" value="SPHINGOSINE-1-PHOSPHATE PHOSPHOHYDROLASE"/>
    <property type="match status" value="1"/>
</dbReference>
<dbReference type="InterPro" id="IPR000326">
    <property type="entry name" value="PAP2/HPO"/>
</dbReference>
<evidence type="ECO:0000256" key="6">
    <source>
        <dbReference type="ARBA" id="ARBA00023136"/>
    </source>
</evidence>
<keyword evidence="8" id="KW-0418">Kinase</keyword>
<dbReference type="InterPro" id="IPR036938">
    <property type="entry name" value="PAP2/HPO_sf"/>
</dbReference>
<reference evidence="8 9" key="1">
    <citation type="submission" date="2015-02" db="EMBL/GenBank/DDBJ databases">
        <title>Draft genome sequences of ten Microbacterium spp. with emphasis on heavy metal contaminated environments.</title>
        <authorList>
            <person name="Corretto E."/>
        </authorList>
    </citation>
    <scope>NUCLEOTIDE SEQUENCE [LARGE SCALE GENOMIC DNA]</scope>
    <source>
        <strain evidence="8 9">DSM 23848</strain>
    </source>
</reference>
<dbReference type="GO" id="GO:0005886">
    <property type="term" value="C:plasma membrane"/>
    <property type="evidence" value="ECO:0007669"/>
    <property type="project" value="UniProtKB-SubCell"/>
</dbReference>
<dbReference type="EMBL" id="JYIT01000066">
    <property type="protein sequence ID" value="KJL26194.1"/>
    <property type="molecule type" value="Genomic_DNA"/>
</dbReference>
<dbReference type="GO" id="GO:0016787">
    <property type="term" value="F:hydrolase activity"/>
    <property type="evidence" value="ECO:0007669"/>
    <property type="project" value="UniProtKB-KW"/>
</dbReference>
<proteinExistence type="predicted"/>
<dbReference type="InterPro" id="IPR016064">
    <property type="entry name" value="NAD/diacylglycerol_kinase_sf"/>
</dbReference>
<keyword evidence="8" id="KW-0808">Transferase</keyword>
<comment type="caution">
    <text evidence="8">The sequence shown here is derived from an EMBL/GenBank/DDBJ whole genome shotgun (WGS) entry which is preliminary data.</text>
</comment>
<dbReference type="Proteomes" id="UP000033448">
    <property type="component" value="Unassembled WGS sequence"/>
</dbReference>
<keyword evidence="4" id="KW-0378">Hydrolase</keyword>
<dbReference type="Pfam" id="PF01569">
    <property type="entry name" value="PAP2"/>
    <property type="match status" value="1"/>
</dbReference>
<dbReference type="RefSeq" id="WP_045249855.1">
    <property type="nucleotide sequence ID" value="NZ_JYIT01000066.1"/>
</dbReference>
<dbReference type="PATRIC" id="fig|582680.7.peg.1169"/>
<keyword evidence="6" id="KW-0472">Membrane</keyword>
<accession>A0A0F0L0J2</accession>
<feature type="domain" description="DAGKc" evidence="7">
    <location>
        <begin position="210"/>
        <end position="334"/>
    </location>
</feature>
<evidence type="ECO:0000256" key="1">
    <source>
        <dbReference type="ARBA" id="ARBA00004651"/>
    </source>
</evidence>
<dbReference type="CDD" id="cd01610">
    <property type="entry name" value="PAP2_like"/>
    <property type="match status" value="1"/>
</dbReference>
<dbReference type="InterPro" id="IPR017438">
    <property type="entry name" value="ATP-NAD_kinase_N"/>
</dbReference>
<dbReference type="Gene3D" id="3.40.50.10330">
    <property type="entry name" value="Probable inorganic polyphosphate/atp-NAD kinase, domain 1"/>
    <property type="match status" value="1"/>
</dbReference>
<comment type="subcellular location">
    <subcellularLocation>
        <location evidence="1">Cell membrane</location>
        <topology evidence="1">Multi-pass membrane protein</topology>
    </subcellularLocation>
</comment>
<dbReference type="SMART" id="SM00046">
    <property type="entry name" value="DAGKc"/>
    <property type="match status" value="1"/>
</dbReference>
<keyword evidence="5" id="KW-1133">Transmembrane helix</keyword>
<gene>
    <name evidence="8" type="primary">bmrU</name>
    <name evidence="8" type="ORF">RL72_01129</name>
</gene>
<dbReference type="SUPFAM" id="SSF48317">
    <property type="entry name" value="Acid phosphatase/Vanadium-dependent haloperoxidase"/>
    <property type="match status" value="1"/>
</dbReference>
<keyword evidence="3" id="KW-0812">Transmembrane</keyword>
<protein>
    <submittedName>
        <fullName evidence="8">Putative lipid kinase BmrU</fullName>
        <ecNumber evidence="8">2.7.1.-</ecNumber>
    </submittedName>
</protein>
<dbReference type="Gene3D" id="2.60.200.40">
    <property type="match status" value="1"/>
</dbReference>
<evidence type="ECO:0000256" key="5">
    <source>
        <dbReference type="ARBA" id="ARBA00022989"/>
    </source>
</evidence>
<organism evidence="8 9">
    <name type="scientific">Microbacterium azadirachtae</name>
    <dbReference type="NCBI Taxonomy" id="582680"/>
    <lineage>
        <taxon>Bacteria</taxon>
        <taxon>Bacillati</taxon>
        <taxon>Actinomycetota</taxon>
        <taxon>Actinomycetes</taxon>
        <taxon>Micrococcales</taxon>
        <taxon>Microbacteriaceae</taxon>
        <taxon>Microbacterium</taxon>
    </lineage>
</organism>
<dbReference type="AlphaFoldDB" id="A0A0F0L0J2"/>
<dbReference type="InterPro" id="IPR001206">
    <property type="entry name" value="Diacylglycerol_kinase_cat_dom"/>
</dbReference>
<dbReference type="GO" id="GO:0016301">
    <property type="term" value="F:kinase activity"/>
    <property type="evidence" value="ECO:0007669"/>
    <property type="project" value="UniProtKB-KW"/>
</dbReference>
<evidence type="ECO:0000256" key="4">
    <source>
        <dbReference type="ARBA" id="ARBA00022801"/>
    </source>
</evidence>
<dbReference type="SUPFAM" id="SSF111331">
    <property type="entry name" value="NAD kinase/diacylglycerol kinase-like"/>
    <property type="match status" value="1"/>
</dbReference>
<dbReference type="OrthoDB" id="5242960at2"/>